<protein>
    <submittedName>
        <fullName evidence="1">Uncharacterized protein</fullName>
    </submittedName>
</protein>
<comment type="caution">
    <text evidence="1">The sequence shown here is derived from an EMBL/GenBank/DDBJ whole genome shotgun (WGS) entry which is preliminary data.</text>
</comment>
<feature type="non-terminal residue" evidence="1">
    <location>
        <position position="251"/>
    </location>
</feature>
<feature type="non-terminal residue" evidence="1">
    <location>
        <position position="1"/>
    </location>
</feature>
<dbReference type="AlphaFoldDB" id="A0A8S4NWP1"/>
<keyword evidence="2" id="KW-1185">Reference proteome</keyword>
<organism evidence="1 2">
    <name type="scientific">Owenia fusiformis</name>
    <name type="common">Polychaete worm</name>
    <dbReference type="NCBI Taxonomy" id="6347"/>
    <lineage>
        <taxon>Eukaryota</taxon>
        <taxon>Metazoa</taxon>
        <taxon>Spiralia</taxon>
        <taxon>Lophotrochozoa</taxon>
        <taxon>Annelida</taxon>
        <taxon>Polychaeta</taxon>
        <taxon>Sedentaria</taxon>
        <taxon>Canalipalpata</taxon>
        <taxon>Sabellida</taxon>
        <taxon>Oweniida</taxon>
        <taxon>Oweniidae</taxon>
        <taxon>Owenia</taxon>
    </lineage>
</organism>
<evidence type="ECO:0000313" key="2">
    <source>
        <dbReference type="Proteomes" id="UP000749559"/>
    </source>
</evidence>
<gene>
    <name evidence="1" type="ORF">OFUS_LOCUS10553</name>
</gene>
<accession>A0A8S4NWP1</accession>
<proteinExistence type="predicted"/>
<evidence type="ECO:0000313" key="1">
    <source>
        <dbReference type="EMBL" id="CAH1784337.1"/>
    </source>
</evidence>
<dbReference type="Proteomes" id="UP000749559">
    <property type="component" value="Unassembled WGS sequence"/>
</dbReference>
<name>A0A8S4NWP1_OWEFU</name>
<sequence length="251" mass="29199">KGDIQTCKSQSTESSMNLVPLAWPFPFSHQNCEQVDEITLKCFVNTSDSNHIDDTDSEHITIHWPFPFSFRMCIEVEVNSMGLYFISNNNTSTVPEDLMAWPYQMGTYSWPFSTLPRACILKRKRKQSDLHCYVSVSVTKNTSKDHIHVNDNKVSDFGLELIKLDRPAFQKNTACQLLNNSRTLYCFMYKKNDIITWPMTFPFLPKSCLLKQVWRGKHHEFRIECVDHNLRNSSDLGFCGSVAIYWNFPFL</sequence>
<dbReference type="EMBL" id="CAIIXF020000005">
    <property type="protein sequence ID" value="CAH1784337.1"/>
    <property type="molecule type" value="Genomic_DNA"/>
</dbReference>
<reference evidence="1" key="1">
    <citation type="submission" date="2022-03" db="EMBL/GenBank/DDBJ databases">
        <authorList>
            <person name="Martin C."/>
        </authorList>
    </citation>
    <scope>NUCLEOTIDE SEQUENCE</scope>
</reference>